<dbReference type="Pfam" id="PF04932">
    <property type="entry name" value="Wzy_C"/>
    <property type="match status" value="1"/>
</dbReference>
<dbReference type="Proteomes" id="UP000177791">
    <property type="component" value="Unassembled WGS sequence"/>
</dbReference>
<name>A0A1G1SWL9_9BACT</name>
<evidence type="ECO:0000256" key="4">
    <source>
        <dbReference type="ARBA" id="ARBA00023136"/>
    </source>
</evidence>
<evidence type="ECO:0000256" key="3">
    <source>
        <dbReference type="ARBA" id="ARBA00022989"/>
    </source>
</evidence>
<feature type="transmembrane region" description="Helical" evidence="5">
    <location>
        <begin position="12"/>
        <end position="35"/>
    </location>
</feature>
<keyword evidence="2 5" id="KW-0812">Transmembrane</keyword>
<accession>A0A1G1SWL9</accession>
<comment type="subcellular location">
    <subcellularLocation>
        <location evidence="1">Membrane</location>
        <topology evidence="1">Multi-pass membrane protein</topology>
    </subcellularLocation>
</comment>
<sequence length="432" mass="48661">MQRYYSAFMQSVFTLVRLHQAAFIFSACVIVGIFVAGWVRVLPSIGMAGIAATGIVYSITYRRVAHWSYWPLFGSGALVFLLHLLQGFNTTAANMDSYREDLVLQLPFLALILGFWLLPALPGRYLRRLWLLLIGATVIAAAGATINYILHFRAINEMYLHSKVMPTEPDHIRFSLIITMAVAAGVLLLVHGAVKKAWRFWVIATTAFLIIFLHLLAVRSGQMTFYALGSLAVVWLVWKKRMWKQAVALAAVLVLLPAISYVVFPTFNNKVENTQQDVSKVQQESAREGRTYSIAARVYSYRAALAVWNNNKAMGVGKPDLKDEMAKHYAILYPEIGSKYYILPHNQYLYNLAAYGELGLVVFLIGMFYPAWWAWGKHAPLLLAQYVSVALSFLVEYTLETQIGLAFVVFFIMLALQGSLPHEEDDACWRPA</sequence>
<comment type="caution">
    <text evidence="7">The sequence shown here is derived from an EMBL/GenBank/DDBJ whole genome shotgun (WGS) entry which is preliminary data.</text>
</comment>
<protein>
    <recommendedName>
        <fullName evidence="6">O-antigen ligase-related domain-containing protein</fullName>
    </recommendedName>
</protein>
<keyword evidence="3 5" id="KW-1133">Transmembrane helix</keyword>
<dbReference type="PANTHER" id="PTHR37422">
    <property type="entry name" value="TEICHURONIC ACID BIOSYNTHESIS PROTEIN TUAE"/>
    <property type="match status" value="1"/>
</dbReference>
<dbReference type="RefSeq" id="WP_070735579.1">
    <property type="nucleotide sequence ID" value="NZ_MDZC01000090.1"/>
</dbReference>
<dbReference type="STRING" id="1908236.BEN48_04460"/>
<dbReference type="InterPro" id="IPR007016">
    <property type="entry name" value="O-antigen_ligase-rel_domated"/>
</dbReference>
<keyword evidence="8" id="KW-1185">Reference proteome</keyword>
<gene>
    <name evidence="7" type="ORF">BEN48_04460</name>
</gene>
<feature type="transmembrane region" description="Helical" evidence="5">
    <location>
        <begin position="67"/>
        <end position="85"/>
    </location>
</feature>
<feature type="transmembrane region" description="Helical" evidence="5">
    <location>
        <begin position="129"/>
        <end position="151"/>
    </location>
</feature>
<feature type="transmembrane region" description="Helical" evidence="5">
    <location>
        <begin position="105"/>
        <end position="122"/>
    </location>
</feature>
<feature type="transmembrane region" description="Helical" evidence="5">
    <location>
        <begin position="246"/>
        <end position="264"/>
    </location>
</feature>
<evidence type="ECO:0000259" key="6">
    <source>
        <dbReference type="Pfam" id="PF04932"/>
    </source>
</evidence>
<reference evidence="7 8" key="1">
    <citation type="submission" date="2016-08" db="EMBL/GenBank/DDBJ databases">
        <title>Hymenobacter coccineus sp. nov., Hymenobacter lapidarius sp. nov. and Hymenobacter glacialis sp. nov., isolated from Antarctic soil.</title>
        <authorList>
            <person name="Sedlacek I."/>
            <person name="Kralova S."/>
            <person name="Kyrova K."/>
            <person name="Maslanova I."/>
            <person name="Stankova E."/>
            <person name="Vrbovska V."/>
            <person name="Nemec M."/>
            <person name="Bartak M."/>
            <person name="Svec P."/>
            <person name="Busse H.-J."/>
            <person name="Pantucek R."/>
        </authorList>
    </citation>
    <scope>NUCLEOTIDE SEQUENCE [LARGE SCALE GENOMIC DNA]</scope>
    <source>
        <strain evidence="7 8">CCM 8648</strain>
    </source>
</reference>
<evidence type="ECO:0000256" key="2">
    <source>
        <dbReference type="ARBA" id="ARBA00022692"/>
    </source>
</evidence>
<evidence type="ECO:0000256" key="5">
    <source>
        <dbReference type="SAM" id="Phobius"/>
    </source>
</evidence>
<feature type="transmembrane region" description="Helical" evidence="5">
    <location>
        <begin position="41"/>
        <end position="60"/>
    </location>
</feature>
<dbReference type="PROSITE" id="PS51257">
    <property type="entry name" value="PROKAR_LIPOPROTEIN"/>
    <property type="match status" value="1"/>
</dbReference>
<dbReference type="OrthoDB" id="1492360at2"/>
<feature type="transmembrane region" description="Helical" evidence="5">
    <location>
        <begin position="223"/>
        <end position="239"/>
    </location>
</feature>
<dbReference type="PANTHER" id="PTHR37422:SF13">
    <property type="entry name" value="LIPOPOLYSACCHARIDE BIOSYNTHESIS PROTEIN PA4999-RELATED"/>
    <property type="match status" value="1"/>
</dbReference>
<dbReference type="EMBL" id="MDZC01000090">
    <property type="protein sequence ID" value="OGX83013.1"/>
    <property type="molecule type" value="Genomic_DNA"/>
</dbReference>
<keyword evidence="4 5" id="KW-0472">Membrane</keyword>
<feature type="transmembrane region" description="Helical" evidence="5">
    <location>
        <begin position="171"/>
        <end position="190"/>
    </location>
</feature>
<evidence type="ECO:0000313" key="8">
    <source>
        <dbReference type="Proteomes" id="UP000177791"/>
    </source>
</evidence>
<evidence type="ECO:0000256" key="1">
    <source>
        <dbReference type="ARBA" id="ARBA00004141"/>
    </source>
</evidence>
<feature type="domain" description="O-antigen ligase-related" evidence="6">
    <location>
        <begin position="205"/>
        <end position="364"/>
    </location>
</feature>
<dbReference type="AlphaFoldDB" id="A0A1G1SWL9"/>
<evidence type="ECO:0000313" key="7">
    <source>
        <dbReference type="EMBL" id="OGX83013.1"/>
    </source>
</evidence>
<dbReference type="GO" id="GO:0016020">
    <property type="term" value="C:membrane"/>
    <property type="evidence" value="ECO:0007669"/>
    <property type="project" value="UniProtKB-SubCell"/>
</dbReference>
<dbReference type="InterPro" id="IPR051533">
    <property type="entry name" value="WaaL-like"/>
</dbReference>
<feature type="transmembrane region" description="Helical" evidence="5">
    <location>
        <begin position="348"/>
        <end position="369"/>
    </location>
</feature>
<feature type="transmembrane region" description="Helical" evidence="5">
    <location>
        <begin position="197"/>
        <end position="217"/>
    </location>
</feature>
<proteinExistence type="predicted"/>
<organism evidence="7 8">
    <name type="scientific">Hymenobacter glacialis</name>
    <dbReference type="NCBI Taxonomy" id="1908236"/>
    <lineage>
        <taxon>Bacteria</taxon>
        <taxon>Pseudomonadati</taxon>
        <taxon>Bacteroidota</taxon>
        <taxon>Cytophagia</taxon>
        <taxon>Cytophagales</taxon>
        <taxon>Hymenobacteraceae</taxon>
        <taxon>Hymenobacter</taxon>
    </lineage>
</organism>